<protein>
    <submittedName>
        <fullName evidence="1">18164_t:CDS:1</fullName>
    </submittedName>
</protein>
<proteinExistence type="predicted"/>
<gene>
    <name evidence="1" type="ORF">RPERSI_LOCUS16621</name>
</gene>
<organism evidence="1 2">
    <name type="scientific">Racocetra persica</name>
    <dbReference type="NCBI Taxonomy" id="160502"/>
    <lineage>
        <taxon>Eukaryota</taxon>
        <taxon>Fungi</taxon>
        <taxon>Fungi incertae sedis</taxon>
        <taxon>Mucoromycota</taxon>
        <taxon>Glomeromycotina</taxon>
        <taxon>Glomeromycetes</taxon>
        <taxon>Diversisporales</taxon>
        <taxon>Gigasporaceae</taxon>
        <taxon>Racocetra</taxon>
    </lineage>
</organism>
<sequence length="80" mass="8992">NGTDLFDSDSVSLEELVEDTEDTEESSEEVNDFVGENSLNLEIENLISLSSKLEFNKPLSKEVVYSDKNFDINDLINNSD</sequence>
<comment type="caution">
    <text evidence="1">The sequence shown here is derived from an EMBL/GenBank/DDBJ whole genome shotgun (WGS) entry which is preliminary data.</text>
</comment>
<dbReference type="Proteomes" id="UP000789920">
    <property type="component" value="Unassembled WGS sequence"/>
</dbReference>
<accession>A0ACA9R173</accession>
<evidence type="ECO:0000313" key="2">
    <source>
        <dbReference type="Proteomes" id="UP000789920"/>
    </source>
</evidence>
<dbReference type="EMBL" id="CAJVQC010041393">
    <property type="protein sequence ID" value="CAG8772867.1"/>
    <property type="molecule type" value="Genomic_DNA"/>
</dbReference>
<evidence type="ECO:0000313" key="1">
    <source>
        <dbReference type="EMBL" id="CAG8772867.1"/>
    </source>
</evidence>
<reference evidence="1" key="1">
    <citation type="submission" date="2021-06" db="EMBL/GenBank/DDBJ databases">
        <authorList>
            <person name="Kallberg Y."/>
            <person name="Tangrot J."/>
            <person name="Rosling A."/>
        </authorList>
    </citation>
    <scope>NUCLEOTIDE SEQUENCE</scope>
    <source>
        <strain evidence="1">MA461A</strain>
    </source>
</reference>
<feature type="non-terminal residue" evidence="1">
    <location>
        <position position="1"/>
    </location>
</feature>
<name>A0ACA9R173_9GLOM</name>
<keyword evidence="2" id="KW-1185">Reference proteome</keyword>